<evidence type="ECO:0000259" key="1">
    <source>
        <dbReference type="Pfam" id="PF01834"/>
    </source>
</evidence>
<protein>
    <submittedName>
        <fullName evidence="2">DNA repair XRCC1-like</fullName>
    </submittedName>
</protein>
<dbReference type="GO" id="GO:0000012">
    <property type="term" value="P:single strand break repair"/>
    <property type="evidence" value="ECO:0007669"/>
    <property type="project" value="InterPro"/>
</dbReference>
<dbReference type="Gene3D" id="2.60.120.260">
    <property type="entry name" value="Galactose-binding domain-like"/>
    <property type="match status" value="1"/>
</dbReference>
<reference evidence="2" key="1">
    <citation type="submission" date="2020-04" db="EMBL/GenBank/DDBJ databases">
        <authorList>
            <person name="Alioto T."/>
            <person name="Alioto T."/>
            <person name="Gomez Garrido J."/>
        </authorList>
    </citation>
    <scope>NUCLEOTIDE SEQUENCE</scope>
    <source>
        <strain evidence="2">A484AB</strain>
    </source>
</reference>
<dbReference type="GO" id="GO:0003684">
    <property type="term" value="F:damaged DNA binding"/>
    <property type="evidence" value="ECO:0007669"/>
    <property type="project" value="InterPro"/>
</dbReference>
<feature type="domain" description="DNA-repair protein Xrcc1 N-terminal" evidence="1">
    <location>
        <begin position="1"/>
        <end position="62"/>
    </location>
</feature>
<dbReference type="PANTHER" id="PTHR11370">
    <property type="entry name" value="DNA-REPAIR PROTEIN XRCC1"/>
    <property type="match status" value="1"/>
</dbReference>
<dbReference type="Proteomes" id="UP001152795">
    <property type="component" value="Unassembled WGS sequence"/>
</dbReference>
<comment type="caution">
    <text evidence="2">The sequence shown here is derived from an EMBL/GenBank/DDBJ whole genome shotgun (WGS) entry which is preliminary data.</text>
</comment>
<organism evidence="2 3">
    <name type="scientific">Paramuricea clavata</name>
    <name type="common">Red gorgonian</name>
    <name type="synonym">Violescent sea-whip</name>
    <dbReference type="NCBI Taxonomy" id="317549"/>
    <lineage>
        <taxon>Eukaryota</taxon>
        <taxon>Metazoa</taxon>
        <taxon>Cnidaria</taxon>
        <taxon>Anthozoa</taxon>
        <taxon>Octocorallia</taxon>
        <taxon>Malacalcyonacea</taxon>
        <taxon>Plexauridae</taxon>
        <taxon>Paramuricea</taxon>
    </lineage>
</organism>
<keyword evidence="3" id="KW-1185">Reference proteome</keyword>
<dbReference type="InterPro" id="IPR002706">
    <property type="entry name" value="Xrcc1_N"/>
</dbReference>
<dbReference type="SUPFAM" id="SSF49785">
    <property type="entry name" value="Galactose-binding domain-like"/>
    <property type="match status" value="1"/>
</dbReference>
<dbReference type="PANTHER" id="PTHR11370:SF5">
    <property type="entry name" value="DNA REPAIR PROTEIN XRCC1"/>
    <property type="match status" value="1"/>
</dbReference>
<dbReference type="GO" id="GO:0005634">
    <property type="term" value="C:nucleus"/>
    <property type="evidence" value="ECO:0007669"/>
    <property type="project" value="InterPro"/>
</dbReference>
<evidence type="ECO:0000313" key="3">
    <source>
        <dbReference type="Proteomes" id="UP001152795"/>
    </source>
</evidence>
<evidence type="ECO:0000313" key="2">
    <source>
        <dbReference type="EMBL" id="CAB4000165.1"/>
    </source>
</evidence>
<sequence>MPVIKLKHIVSFSSEDPAHPADNLLKSETYRKWQCADPSEKQASVIIELEKASKINAVDIGKWKNT</sequence>
<name>A0A6S7H358_PARCT</name>
<accession>A0A6S7H358</accession>
<dbReference type="AlphaFoldDB" id="A0A6S7H358"/>
<gene>
    <name evidence="2" type="ORF">PACLA_8A078819</name>
</gene>
<dbReference type="EMBL" id="CACRXK020003768">
    <property type="protein sequence ID" value="CAB4000165.1"/>
    <property type="molecule type" value="Genomic_DNA"/>
</dbReference>
<dbReference type="InterPro" id="IPR008979">
    <property type="entry name" value="Galactose-bd-like_sf"/>
</dbReference>
<dbReference type="GO" id="GO:0006284">
    <property type="term" value="P:base-excision repair"/>
    <property type="evidence" value="ECO:0007669"/>
    <property type="project" value="TreeGrafter"/>
</dbReference>
<proteinExistence type="predicted"/>
<dbReference type="OrthoDB" id="25840at2759"/>
<dbReference type="Pfam" id="PF01834">
    <property type="entry name" value="XRCC1_N"/>
    <property type="match status" value="1"/>
</dbReference>